<comment type="caution">
    <text evidence="2">The sequence shown here is derived from an EMBL/GenBank/DDBJ whole genome shotgun (WGS) entry which is preliminary data.</text>
</comment>
<feature type="non-terminal residue" evidence="2">
    <location>
        <position position="317"/>
    </location>
</feature>
<accession>A0AAE0PK98</accession>
<feature type="compositionally biased region" description="Basic and acidic residues" evidence="1">
    <location>
        <begin position="209"/>
        <end position="228"/>
    </location>
</feature>
<dbReference type="AlphaFoldDB" id="A0AAE0PK98"/>
<dbReference type="InterPro" id="IPR036397">
    <property type="entry name" value="RNaseH_sf"/>
</dbReference>
<dbReference type="InterPro" id="IPR012337">
    <property type="entry name" value="RNaseH-like_sf"/>
</dbReference>
<dbReference type="Gene3D" id="3.30.420.10">
    <property type="entry name" value="Ribonuclease H-like superfamily/Ribonuclease H"/>
    <property type="match status" value="1"/>
</dbReference>
<dbReference type="EMBL" id="JAUTDP010000002">
    <property type="protein sequence ID" value="KAK3401427.1"/>
    <property type="molecule type" value="Genomic_DNA"/>
</dbReference>
<feature type="compositionally biased region" description="Basic residues" evidence="1">
    <location>
        <begin position="196"/>
        <end position="208"/>
    </location>
</feature>
<name>A0AAE0PK98_SORBR</name>
<proteinExistence type="predicted"/>
<evidence type="ECO:0000256" key="1">
    <source>
        <dbReference type="SAM" id="MobiDB-lite"/>
    </source>
</evidence>
<feature type="compositionally biased region" description="Basic and acidic residues" evidence="1">
    <location>
        <begin position="241"/>
        <end position="254"/>
    </location>
</feature>
<gene>
    <name evidence="2" type="ORF">B0T20DRAFT_346998</name>
</gene>
<evidence type="ECO:0008006" key="4">
    <source>
        <dbReference type="Google" id="ProtNLM"/>
    </source>
</evidence>
<dbReference type="Proteomes" id="UP001281003">
    <property type="component" value="Unassembled WGS sequence"/>
</dbReference>
<dbReference type="GO" id="GO:0003676">
    <property type="term" value="F:nucleic acid binding"/>
    <property type="evidence" value="ECO:0007669"/>
    <property type="project" value="InterPro"/>
</dbReference>
<organism evidence="2 3">
    <name type="scientific">Sordaria brevicollis</name>
    <dbReference type="NCBI Taxonomy" id="83679"/>
    <lineage>
        <taxon>Eukaryota</taxon>
        <taxon>Fungi</taxon>
        <taxon>Dikarya</taxon>
        <taxon>Ascomycota</taxon>
        <taxon>Pezizomycotina</taxon>
        <taxon>Sordariomycetes</taxon>
        <taxon>Sordariomycetidae</taxon>
        <taxon>Sordariales</taxon>
        <taxon>Sordariaceae</taxon>
        <taxon>Sordaria</taxon>
    </lineage>
</organism>
<evidence type="ECO:0000313" key="2">
    <source>
        <dbReference type="EMBL" id="KAK3401427.1"/>
    </source>
</evidence>
<reference evidence="2" key="1">
    <citation type="journal article" date="2023" name="Mol. Phylogenet. Evol.">
        <title>Genome-scale phylogeny and comparative genomics of the fungal order Sordariales.</title>
        <authorList>
            <person name="Hensen N."/>
            <person name="Bonometti L."/>
            <person name="Westerberg I."/>
            <person name="Brannstrom I.O."/>
            <person name="Guillou S."/>
            <person name="Cros-Aarteil S."/>
            <person name="Calhoun S."/>
            <person name="Haridas S."/>
            <person name="Kuo A."/>
            <person name="Mondo S."/>
            <person name="Pangilinan J."/>
            <person name="Riley R."/>
            <person name="LaButti K."/>
            <person name="Andreopoulos B."/>
            <person name="Lipzen A."/>
            <person name="Chen C."/>
            <person name="Yan M."/>
            <person name="Daum C."/>
            <person name="Ng V."/>
            <person name="Clum A."/>
            <person name="Steindorff A."/>
            <person name="Ohm R.A."/>
            <person name="Martin F."/>
            <person name="Silar P."/>
            <person name="Natvig D.O."/>
            <person name="Lalanne C."/>
            <person name="Gautier V."/>
            <person name="Ament-Velasquez S.L."/>
            <person name="Kruys A."/>
            <person name="Hutchinson M.I."/>
            <person name="Powell A.J."/>
            <person name="Barry K."/>
            <person name="Miller A.N."/>
            <person name="Grigoriev I.V."/>
            <person name="Debuchy R."/>
            <person name="Gladieux P."/>
            <person name="Hiltunen Thoren M."/>
            <person name="Johannesson H."/>
        </authorList>
    </citation>
    <scope>NUCLEOTIDE SEQUENCE</scope>
    <source>
        <strain evidence="2">FGSC 1904</strain>
    </source>
</reference>
<reference evidence="2" key="2">
    <citation type="submission" date="2023-07" db="EMBL/GenBank/DDBJ databases">
        <authorList>
            <consortium name="Lawrence Berkeley National Laboratory"/>
            <person name="Haridas S."/>
            <person name="Hensen N."/>
            <person name="Bonometti L."/>
            <person name="Westerberg I."/>
            <person name="Brannstrom I.O."/>
            <person name="Guillou S."/>
            <person name="Cros-Aarteil S."/>
            <person name="Calhoun S."/>
            <person name="Kuo A."/>
            <person name="Mondo S."/>
            <person name="Pangilinan J."/>
            <person name="Riley R."/>
            <person name="LaButti K."/>
            <person name="Andreopoulos B."/>
            <person name="Lipzen A."/>
            <person name="Chen C."/>
            <person name="Yanf M."/>
            <person name="Daum C."/>
            <person name="Ng V."/>
            <person name="Clum A."/>
            <person name="Steindorff A."/>
            <person name="Ohm R."/>
            <person name="Martin F."/>
            <person name="Silar P."/>
            <person name="Natvig D."/>
            <person name="Lalanne C."/>
            <person name="Gautier V."/>
            <person name="Ament-velasquez S.L."/>
            <person name="Kruys A."/>
            <person name="Hutchinson M.I."/>
            <person name="Powell A.J."/>
            <person name="Barry K."/>
            <person name="Miller A.N."/>
            <person name="Grigoriev I.V."/>
            <person name="Debuchy R."/>
            <person name="Gladieux P."/>
            <person name="Thoren M.H."/>
            <person name="Johannesson H."/>
        </authorList>
    </citation>
    <scope>NUCLEOTIDE SEQUENCE</scope>
    <source>
        <strain evidence="2">FGSC 1904</strain>
    </source>
</reference>
<feature type="region of interest" description="Disordered" evidence="1">
    <location>
        <begin position="182"/>
        <end position="261"/>
    </location>
</feature>
<protein>
    <recommendedName>
        <fullName evidence="4">RNase H type-1 domain-containing protein</fullName>
    </recommendedName>
</protein>
<evidence type="ECO:0000313" key="3">
    <source>
        <dbReference type="Proteomes" id="UP001281003"/>
    </source>
</evidence>
<dbReference type="SUPFAM" id="SSF53098">
    <property type="entry name" value="Ribonuclease H-like"/>
    <property type="match status" value="1"/>
</dbReference>
<keyword evidence="3" id="KW-1185">Reference proteome</keyword>
<sequence length="317" mass="35906">FCGAVVIPSTIEEARAFALKTMAFVSTTKELQLSMWCDGSYINLDESGGLAVVHNRLGKVLSCQGQEHIGRAWPATPTPSSAFTESLALAQAIVQAMGELEKLEENIFGGEHGATICVRIFSDCRGVLSATQKSKYGQGYREAGKLIVKKSEQLRLKFRTLFGRPDIVVDLSLHWVPGHDQALTHHQKADKLAKREKNRNKKRNKKLKKELEMKKDADKRDGEADKPSVADNQNECQMENEVSRRPDGNNEKAPIKYSEQPQDMEKQWQDFREANQDLFFWEAKPSRFQGNVRWDSPTYQWKWYWEVDDAGNGGDGV</sequence>